<feature type="compositionally biased region" description="Low complexity" evidence="1">
    <location>
        <begin position="111"/>
        <end position="129"/>
    </location>
</feature>
<evidence type="ECO:0000313" key="3">
    <source>
        <dbReference type="EMBL" id="OWA54269.1"/>
    </source>
</evidence>
<dbReference type="EMBL" id="MTYJ01000387">
    <property type="protein sequence ID" value="OWA54269.1"/>
    <property type="molecule type" value="Genomic_DNA"/>
</dbReference>
<evidence type="ECO:0000313" key="4">
    <source>
        <dbReference type="Proteomes" id="UP000192578"/>
    </source>
</evidence>
<dbReference type="GO" id="GO:0035368">
    <property type="term" value="F:selenocysteine insertion sequence binding"/>
    <property type="evidence" value="ECO:0007669"/>
    <property type="project" value="InterPro"/>
</dbReference>
<feature type="compositionally biased region" description="Polar residues" evidence="1">
    <location>
        <begin position="161"/>
        <end position="170"/>
    </location>
</feature>
<feature type="domain" description="Ribosomal protein eL8/eL30/eS12/Gadd45" evidence="2">
    <location>
        <begin position="214"/>
        <end position="298"/>
    </location>
</feature>
<organism evidence="3 4">
    <name type="scientific">Hypsibius exemplaris</name>
    <name type="common">Freshwater tardigrade</name>
    <dbReference type="NCBI Taxonomy" id="2072580"/>
    <lineage>
        <taxon>Eukaryota</taxon>
        <taxon>Metazoa</taxon>
        <taxon>Ecdysozoa</taxon>
        <taxon>Tardigrada</taxon>
        <taxon>Eutardigrada</taxon>
        <taxon>Parachela</taxon>
        <taxon>Hypsibioidea</taxon>
        <taxon>Hypsibiidae</taxon>
        <taxon>Hypsibius</taxon>
    </lineage>
</organism>
<dbReference type="OrthoDB" id="263617at2759"/>
<dbReference type="GO" id="GO:0043021">
    <property type="term" value="F:ribonucleoprotein complex binding"/>
    <property type="evidence" value="ECO:0007669"/>
    <property type="project" value="TreeGrafter"/>
</dbReference>
<evidence type="ECO:0000256" key="1">
    <source>
        <dbReference type="SAM" id="MobiDB-lite"/>
    </source>
</evidence>
<dbReference type="Proteomes" id="UP000192578">
    <property type="component" value="Unassembled WGS sequence"/>
</dbReference>
<feature type="region of interest" description="Disordered" evidence="1">
    <location>
        <begin position="1"/>
        <end position="26"/>
    </location>
</feature>
<evidence type="ECO:0000259" key="2">
    <source>
        <dbReference type="Pfam" id="PF01248"/>
    </source>
</evidence>
<proteinExistence type="predicted"/>
<feature type="region of interest" description="Disordered" evidence="1">
    <location>
        <begin position="45"/>
        <end position="170"/>
    </location>
</feature>
<dbReference type="Gene3D" id="3.30.1330.30">
    <property type="match status" value="1"/>
</dbReference>
<dbReference type="GO" id="GO:0005739">
    <property type="term" value="C:mitochondrion"/>
    <property type="evidence" value="ECO:0007669"/>
    <property type="project" value="TreeGrafter"/>
</dbReference>
<dbReference type="PANTHER" id="PTHR13284">
    <property type="entry name" value="GH01354P"/>
    <property type="match status" value="1"/>
</dbReference>
<dbReference type="InterPro" id="IPR004038">
    <property type="entry name" value="Ribosomal_eL8/eL30/eS12/Gad45"/>
</dbReference>
<dbReference type="GO" id="GO:0003730">
    <property type="term" value="F:mRNA 3'-UTR binding"/>
    <property type="evidence" value="ECO:0007669"/>
    <property type="project" value="TreeGrafter"/>
</dbReference>
<dbReference type="PANTHER" id="PTHR13284:SF4">
    <property type="entry name" value="C2H2-TYPE DOMAIN-CONTAINING PROTEIN"/>
    <property type="match status" value="1"/>
</dbReference>
<dbReference type="InterPro" id="IPR040051">
    <property type="entry name" value="SECISBP2"/>
</dbReference>
<reference evidence="4" key="1">
    <citation type="submission" date="2017-01" db="EMBL/GenBank/DDBJ databases">
        <title>Comparative genomics of anhydrobiosis in the tardigrade Hypsibius dujardini.</title>
        <authorList>
            <person name="Yoshida Y."/>
            <person name="Koutsovoulos G."/>
            <person name="Laetsch D."/>
            <person name="Stevens L."/>
            <person name="Kumar S."/>
            <person name="Horikawa D."/>
            <person name="Ishino K."/>
            <person name="Komine S."/>
            <person name="Tomita M."/>
            <person name="Blaxter M."/>
            <person name="Arakawa K."/>
        </authorList>
    </citation>
    <scope>NUCLEOTIDE SEQUENCE [LARGE SCALE GENOMIC DNA]</scope>
    <source>
        <strain evidence="4">Z151</strain>
    </source>
</reference>
<dbReference type="GO" id="GO:1990904">
    <property type="term" value="C:ribonucleoprotein complex"/>
    <property type="evidence" value="ECO:0007669"/>
    <property type="project" value="TreeGrafter"/>
</dbReference>
<dbReference type="SUPFAM" id="SSF55315">
    <property type="entry name" value="L30e-like"/>
    <property type="match status" value="1"/>
</dbReference>
<protein>
    <submittedName>
        <fullName evidence="3">Selenocysteine insertion sequence-binding protein 2-like</fullName>
    </submittedName>
</protein>
<dbReference type="AlphaFoldDB" id="A0A9X6NJB4"/>
<accession>A0A9X6NJB4</accession>
<keyword evidence="4" id="KW-1185">Reference proteome</keyword>
<gene>
    <name evidence="3" type="ORF">BV898_18678</name>
</gene>
<sequence>MNLQGRPKSPVKFRDGGGISRAGKSQTVDFTTLLTPAKNAPVVAGKKLEEPSTAGKKFSLQNPGLKGNALDSSIPTKLRGKEKALPKPKKPSALRKAILQSRQSEGATLKAAASSSPSPAWIDPPDSSSVHSSKTLQASCEEFSARGSATSPLSPEMETTCDPSSKTSSTLRKFPDRAFYCQHLITTEVSTLAGDILDKLVFYQDRAYHQDPALYKRRFVCGFKDVVKHIDTKEIRLIFLASDLERVDEPGGISDQLEKIRRKAEEFHVPVVFVGKRRMLARKCRKPHVVSVVGIYNYDVAGTEVKRLLALGQEEEGKQTGRQTDSQADR</sequence>
<name>A0A9X6NJB4_HYPEX</name>
<comment type="caution">
    <text evidence="3">The sequence shown here is derived from an EMBL/GenBank/DDBJ whole genome shotgun (WGS) entry which is preliminary data.</text>
</comment>
<dbReference type="Pfam" id="PF01248">
    <property type="entry name" value="Ribosomal_L7Ae"/>
    <property type="match status" value="1"/>
</dbReference>
<dbReference type="InterPro" id="IPR029064">
    <property type="entry name" value="Ribosomal_eL30-like_sf"/>
</dbReference>